<sequence length="399" mass="44730">MTSVADTWGIHEAQFWLRGQAPEAPVRYDAQAGIWCVYGYREVQHVLANPATFSSNTQRVVPQDMLDGMDEFSEGNLIQLDALEHKKLRGLISHAFTPKVVADMEPRIAELTHELLDAVADGDRMELVNDLAYPLPVIVIAELLGVPASDRDKFREWGTALMESTQEFSFVERSETQRKRLQDAMQQVAKLGDYLREHVEDRRRNPREDLISKLVQAEVDGERLSDNEVVNFSNVLLIAGHITTTMLLGNSILCLDTHPEWLGRVRADRSLIPAAIEEALRYYSPFAGTARATTTEVELGGERIPADSLVVTFLGVANRDPKQFTDPDTFDPTRDPNPHLAFGRGAHFCIGAPLARLEGRVALNILLDRFPNLRSDPDRPPRFLPSLSMTGVRELPLLF</sequence>
<dbReference type="InterPro" id="IPR017972">
    <property type="entry name" value="Cyt_P450_CS"/>
</dbReference>
<keyword evidence="9" id="KW-1185">Reference proteome</keyword>
<keyword evidence="4 7" id="KW-0560">Oxidoreductase</keyword>
<dbReference type="SUPFAM" id="SSF48264">
    <property type="entry name" value="Cytochrome P450"/>
    <property type="match status" value="1"/>
</dbReference>
<keyword evidence="3 7" id="KW-0479">Metal-binding</keyword>
<dbReference type="InterPro" id="IPR036396">
    <property type="entry name" value="Cyt_P450_sf"/>
</dbReference>
<protein>
    <submittedName>
        <fullName evidence="8">Cytochrome</fullName>
    </submittedName>
</protein>
<gene>
    <name evidence="8" type="ORF">AOB60_39345</name>
</gene>
<evidence type="ECO:0000256" key="1">
    <source>
        <dbReference type="ARBA" id="ARBA00010617"/>
    </source>
</evidence>
<name>A0A2N8P5A6_STRNR</name>
<dbReference type="FunFam" id="1.10.630.10:FF:000018">
    <property type="entry name" value="Cytochrome P450 monooxygenase"/>
    <property type="match status" value="1"/>
</dbReference>
<organism evidence="8 9">
    <name type="scientific">Streptomyces noursei</name>
    <name type="common">Streptomyces albulus</name>
    <dbReference type="NCBI Taxonomy" id="1971"/>
    <lineage>
        <taxon>Bacteria</taxon>
        <taxon>Bacillati</taxon>
        <taxon>Actinomycetota</taxon>
        <taxon>Actinomycetes</taxon>
        <taxon>Kitasatosporales</taxon>
        <taxon>Streptomycetaceae</taxon>
        <taxon>Streptomyces</taxon>
    </lineage>
</organism>
<evidence type="ECO:0000256" key="2">
    <source>
        <dbReference type="ARBA" id="ARBA00022617"/>
    </source>
</evidence>
<dbReference type="GO" id="GO:0016705">
    <property type="term" value="F:oxidoreductase activity, acting on paired donors, with incorporation or reduction of molecular oxygen"/>
    <property type="evidence" value="ECO:0007669"/>
    <property type="project" value="InterPro"/>
</dbReference>
<dbReference type="Gene3D" id="1.10.630.10">
    <property type="entry name" value="Cytochrome P450"/>
    <property type="match status" value="1"/>
</dbReference>
<keyword evidence="6 7" id="KW-0503">Monooxygenase</keyword>
<dbReference type="PRINTS" id="PR00385">
    <property type="entry name" value="P450"/>
</dbReference>
<evidence type="ECO:0000256" key="7">
    <source>
        <dbReference type="RuleBase" id="RU000461"/>
    </source>
</evidence>
<dbReference type="CDD" id="cd11032">
    <property type="entry name" value="P450_EryK-like"/>
    <property type="match status" value="1"/>
</dbReference>
<evidence type="ECO:0000256" key="3">
    <source>
        <dbReference type="ARBA" id="ARBA00022723"/>
    </source>
</evidence>
<dbReference type="GO" id="GO:0004497">
    <property type="term" value="F:monooxygenase activity"/>
    <property type="evidence" value="ECO:0007669"/>
    <property type="project" value="UniProtKB-KW"/>
</dbReference>
<dbReference type="AlphaFoldDB" id="A0A2N8P5A6"/>
<evidence type="ECO:0000313" key="8">
    <source>
        <dbReference type="EMBL" id="PNE36186.1"/>
    </source>
</evidence>
<dbReference type="InterPro" id="IPR002397">
    <property type="entry name" value="Cyt_P450_B"/>
</dbReference>
<dbReference type="GO" id="GO:0020037">
    <property type="term" value="F:heme binding"/>
    <property type="evidence" value="ECO:0007669"/>
    <property type="project" value="InterPro"/>
</dbReference>
<keyword evidence="5 7" id="KW-0408">Iron</keyword>
<accession>A0A2N8P5A6</accession>
<keyword evidence="2 7" id="KW-0349">Heme</keyword>
<proteinExistence type="inferred from homology"/>
<evidence type="ECO:0000256" key="4">
    <source>
        <dbReference type="ARBA" id="ARBA00023002"/>
    </source>
</evidence>
<dbReference type="InterPro" id="IPR001128">
    <property type="entry name" value="Cyt_P450"/>
</dbReference>
<reference evidence="9" key="1">
    <citation type="submission" date="2015-09" db="EMBL/GenBank/DDBJ databases">
        <authorList>
            <person name="Graham D.E."/>
            <person name="Mahan K.M."/>
            <person name="Klingeman D.M."/>
            <person name="Fida T."/>
            <person name="Giannone R.J."/>
            <person name="Hettich R.L."/>
            <person name="Parry R.J."/>
            <person name="Spain J.C."/>
        </authorList>
    </citation>
    <scope>NUCLEOTIDE SEQUENCE [LARGE SCALE GENOMIC DNA]</scope>
    <source>
        <strain evidence="9">JCM 4701</strain>
    </source>
</reference>
<comment type="similarity">
    <text evidence="1 7">Belongs to the cytochrome P450 family.</text>
</comment>
<dbReference type="Pfam" id="PF00067">
    <property type="entry name" value="p450"/>
    <property type="match status" value="1"/>
</dbReference>
<dbReference type="GO" id="GO:0005506">
    <property type="term" value="F:iron ion binding"/>
    <property type="evidence" value="ECO:0007669"/>
    <property type="project" value="InterPro"/>
</dbReference>
<dbReference type="RefSeq" id="WP_073444403.1">
    <property type="nucleotide sequence ID" value="NZ_LJSN01000005.1"/>
</dbReference>
<evidence type="ECO:0000313" key="9">
    <source>
        <dbReference type="Proteomes" id="UP000236047"/>
    </source>
</evidence>
<dbReference type="PRINTS" id="PR00359">
    <property type="entry name" value="BP450"/>
</dbReference>
<evidence type="ECO:0000256" key="6">
    <source>
        <dbReference type="ARBA" id="ARBA00023033"/>
    </source>
</evidence>
<dbReference type="PROSITE" id="PS00086">
    <property type="entry name" value="CYTOCHROME_P450"/>
    <property type="match status" value="1"/>
</dbReference>
<dbReference type="PANTHER" id="PTHR46696:SF1">
    <property type="entry name" value="CYTOCHROME P450 YJIB-RELATED"/>
    <property type="match status" value="1"/>
</dbReference>
<evidence type="ECO:0000256" key="5">
    <source>
        <dbReference type="ARBA" id="ARBA00023004"/>
    </source>
</evidence>
<dbReference type="PANTHER" id="PTHR46696">
    <property type="entry name" value="P450, PUTATIVE (EUROFUNG)-RELATED"/>
    <property type="match status" value="1"/>
</dbReference>
<dbReference type="Proteomes" id="UP000236047">
    <property type="component" value="Unassembled WGS sequence"/>
</dbReference>
<comment type="caution">
    <text evidence="8">The sequence shown here is derived from an EMBL/GenBank/DDBJ whole genome shotgun (WGS) entry which is preliminary data.</text>
</comment>
<dbReference type="EMBL" id="LJSN01000005">
    <property type="protein sequence ID" value="PNE36186.1"/>
    <property type="molecule type" value="Genomic_DNA"/>
</dbReference>